<sequence length="109" mass="12576">MVGDAQSFIKNLFIQKVLAQPHWLDKMTPRDNAALTPRSWVHVNPYGRFEPDMNTRLDLPCSKWQPVTRLFQQVVIGDIAETGDRLKTAFRYAAPASTADRRVRAPRRR</sequence>
<proteinExistence type="predicted"/>
<gene>
    <name evidence="1" type="ORF">ACCUM_3053</name>
</gene>
<name>A0A5S4EQ00_9PROT</name>
<evidence type="ECO:0000313" key="2">
    <source>
        <dbReference type="Proteomes" id="UP000306324"/>
    </source>
</evidence>
<evidence type="ECO:0008006" key="3">
    <source>
        <dbReference type="Google" id="ProtNLM"/>
    </source>
</evidence>
<dbReference type="OrthoDB" id="5292689at2"/>
<accession>A0A5S4EQ00</accession>
<evidence type="ECO:0000313" key="1">
    <source>
        <dbReference type="EMBL" id="TMQ77539.1"/>
    </source>
</evidence>
<reference evidence="1 2" key="1">
    <citation type="submission" date="2019-04" db="EMBL/GenBank/DDBJ databases">
        <title>A novel phosphate-accumulating bacterium identified in bioreactor for phosphate removal from wastewater.</title>
        <authorList>
            <person name="Kotlyarov R.Y."/>
            <person name="Beletsky A.V."/>
            <person name="Kallistova A.Y."/>
            <person name="Dorofeev A.G."/>
            <person name="Nikolaev Y.Y."/>
            <person name="Pimenov N.V."/>
            <person name="Ravin N.V."/>
            <person name="Mardanov A.V."/>
        </authorList>
    </citation>
    <scope>NUCLEOTIDE SEQUENCE [LARGE SCALE GENOMIC DNA]</scope>
    <source>
        <strain evidence="1 2">Bin19</strain>
    </source>
</reference>
<keyword evidence="2" id="KW-1185">Reference proteome</keyword>
<comment type="caution">
    <text evidence="1">The sequence shown here is derived from an EMBL/GenBank/DDBJ whole genome shotgun (WGS) entry which is preliminary data.</text>
</comment>
<dbReference type="AlphaFoldDB" id="A0A5S4EQ00"/>
<protein>
    <recommendedName>
        <fullName evidence="3">Mobile element protein</fullName>
    </recommendedName>
</protein>
<dbReference type="EMBL" id="SWAD01000023">
    <property type="protein sequence ID" value="TMQ77539.1"/>
    <property type="molecule type" value="Genomic_DNA"/>
</dbReference>
<organism evidence="1 2">
    <name type="scientific">Candidatus Accumulibacter phosphatis</name>
    <dbReference type="NCBI Taxonomy" id="327160"/>
    <lineage>
        <taxon>Bacteria</taxon>
        <taxon>Pseudomonadati</taxon>
        <taxon>Pseudomonadota</taxon>
        <taxon>Betaproteobacteria</taxon>
        <taxon>Candidatus Accumulibacter</taxon>
    </lineage>
</organism>
<dbReference type="Proteomes" id="UP000306324">
    <property type="component" value="Unassembled WGS sequence"/>
</dbReference>